<dbReference type="Proteomes" id="UP000244912">
    <property type="component" value="Unassembled WGS sequence"/>
</dbReference>
<dbReference type="SUPFAM" id="SSF53300">
    <property type="entry name" value="vWA-like"/>
    <property type="match status" value="1"/>
</dbReference>
<dbReference type="Pfam" id="PF13519">
    <property type="entry name" value="VWA_2"/>
    <property type="match status" value="1"/>
</dbReference>
<dbReference type="RefSeq" id="WP_108892632.1">
    <property type="nucleotide sequence ID" value="NZ_ONZF01000001.1"/>
</dbReference>
<proteinExistence type="predicted"/>
<organism evidence="3 4">
    <name type="scientific">Palleronia abyssalis</name>
    <dbReference type="NCBI Taxonomy" id="1501240"/>
    <lineage>
        <taxon>Bacteria</taxon>
        <taxon>Pseudomonadati</taxon>
        <taxon>Pseudomonadota</taxon>
        <taxon>Alphaproteobacteria</taxon>
        <taxon>Rhodobacterales</taxon>
        <taxon>Roseobacteraceae</taxon>
        <taxon>Palleronia</taxon>
    </lineage>
</organism>
<dbReference type="InterPro" id="IPR002035">
    <property type="entry name" value="VWF_A"/>
</dbReference>
<reference evidence="3 4" key="1">
    <citation type="submission" date="2018-03" db="EMBL/GenBank/DDBJ databases">
        <authorList>
            <person name="Keele B.F."/>
        </authorList>
    </citation>
    <scope>NUCLEOTIDE SEQUENCE [LARGE SCALE GENOMIC DNA]</scope>
    <source>
        <strain evidence="3 4">CECT 8504</strain>
    </source>
</reference>
<dbReference type="AlphaFoldDB" id="A0A2R8BRM8"/>
<dbReference type="EMBL" id="ONZF01000001">
    <property type="protein sequence ID" value="SPJ22788.1"/>
    <property type="molecule type" value="Genomic_DNA"/>
</dbReference>
<evidence type="ECO:0000256" key="1">
    <source>
        <dbReference type="SAM" id="SignalP"/>
    </source>
</evidence>
<feature type="chain" id="PRO_5015321916" description="VWFA domain-containing protein" evidence="1">
    <location>
        <begin position="23"/>
        <end position="395"/>
    </location>
</feature>
<evidence type="ECO:0000313" key="4">
    <source>
        <dbReference type="Proteomes" id="UP000244912"/>
    </source>
</evidence>
<dbReference type="SMART" id="SM00327">
    <property type="entry name" value="VWA"/>
    <property type="match status" value="1"/>
</dbReference>
<name>A0A2R8BRM8_9RHOB</name>
<sequence length="395" mass="42823">MPWRTFLSTSALAATLASSALAESPLRVANPNAGDPSANIRVQEQGSDGTARIQIVPRVGAGETADLNVQRWRDFEGEVLLGIRTDPARVPSPRLLEMVASIDMRDEYGAEIVSGYDINAVHDIVMAFSGGSVEITHIAEDENGLIISALIRNEAGEVIDPPQGTLAFYRTGGERLCFAEEVINQETQVPVDILTPGQAEGIPMTFAVLMDRSGSMMNHMDEMRVAAGGFIDALPDRAGCLIGAFSEGEASFEPREGFGFEHCRASNFPMHGLRAGGATDLYGSLEHLYDWMNQDALSNHQRAVIIITDGQANRNLERQASVIAAKGDVVTFVYFLGGNEERFLQDLADSYLGHDGALRQELPRFFNVVRDAYTSQTVLRQTACGDEEADEGALP</sequence>
<dbReference type="InterPro" id="IPR036465">
    <property type="entry name" value="vWFA_dom_sf"/>
</dbReference>
<keyword evidence="1" id="KW-0732">Signal</keyword>
<dbReference type="Gene3D" id="3.40.50.410">
    <property type="entry name" value="von Willebrand factor, type A domain"/>
    <property type="match status" value="1"/>
</dbReference>
<keyword evidence="4" id="KW-1185">Reference proteome</keyword>
<evidence type="ECO:0000259" key="2">
    <source>
        <dbReference type="SMART" id="SM00327"/>
    </source>
</evidence>
<feature type="domain" description="VWFA" evidence="2">
    <location>
        <begin position="203"/>
        <end position="364"/>
    </location>
</feature>
<protein>
    <recommendedName>
        <fullName evidence="2">VWFA domain-containing protein</fullName>
    </recommendedName>
</protein>
<gene>
    <name evidence="3" type="ORF">PAA8504_00587</name>
</gene>
<dbReference type="OrthoDB" id="7816618at2"/>
<feature type="signal peptide" evidence="1">
    <location>
        <begin position="1"/>
        <end position="22"/>
    </location>
</feature>
<accession>A0A2R8BRM8</accession>
<evidence type="ECO:0000313" key="3">
    <source>
        <dbReference type="EMBL" id="SPJ22788.1"/>
    </source>
</evidence>
<dbReference type="CDD" id="cd00198">
    <property type="entry name" value="vWFA"/>
    <property type="match status" value="1"/>
</dbReference>